<feature type="domain" description="PKD" evidence="3">
    <location>
        <begin position="157"/>
        <end position="242"/>
    </location>
</feature>
<feature type="compositionally biased region" description="Low complexity" evidence="1">
    <location>
        <begin position="444"/>
        <end position="456"/>
    </location>
</feature>
<name>A0ABY4QVZ3_9ACTN</name>
<reference evidence="4" key="2">
    <citation type="submission" date="2022-05" db="EMBL/GenBank/DDBJ databases">
        <authorList>
            <person name="Kim J.-S."/>
            <person name="Lee K."/>
            <person name="Suh M."/>
            <person name="Eom M."/>
            <person name="Kim J.-S."/>
            <person name="Kim D.-S."/>
            <person name="Ko S.-H."/>
            <person name="Shin Y."/>
            <person name="Lee J.-S."/>
        </authorList>
    </citation>
    <scope>NUCLEOTIDE SEQUENCE</scope>
    <source>
        <strain evidence="4">N237</strain>
    </source>
</reference>
<dbReference type="SMART" id="SM00089">
    <property type="entry name" value="PKD"/>
    <property type="match status" value="3"/>
</dbReference>
<protein>
    <recommendedName>
        <fullName evidence="3">PKD domain-containing protein</fullName>
    </recommendedName>
</protein>
<gene>
    <name evidence="4" type="ORF">M6D93_11935</name>
</gene>
<evidence type="ECO:0000259" key="3">
    <source>
        <dbReference type="PROSITE" id="PS50093"/>
    </source>
</evidence>
<keyword evidence="5" id="KW-1185">Reference proteome</keyword>
<feature type="chain" id="PRO_5047429532" description="PKD domain-containing protein" evidence="2">
    <location>
        <begin position="50"/>
        <end position="1397"/>
    </location>
</feature>
<feature type="signal peptide" evidence="2">
    <location>
        <begin position="1"/>
        <end position="49"/>
    </location>
</feature>
<evidence type="ECO:0000256" key="2">
    <source>
        <dbReference type="SAM" id="SignalP"/>
    </source>
</evidence>
<dbReference type="InterPro" id="IPR008972">
    <property type="entry name" value="Cupredoxin"/>
</dbReference>
<dbReference type="SUPFAM" id="SSF49299">
    <property type="entry name" value="PKD domain"/>
    <property type="match status" value="2"/>
</dbReference>
<feature type="region of interest" description="Disordered" evidence="1">
    <location>
        <begin position="434"/>
        <end position="459"/>
    </location>
</feature>
<dbReference type="InterPro" id="IPR035986">
    <property type="entry name" value="PKD_dom_sf"/>
</dbReference>
<accession>A0ABY4QVZ3</accession>
<evidence type="ECO:0000313" key="4">
    <source>
        <dbReference type="EMBL" id="UQX87016.1"/>
    </source>
</evidence>
<dbReference type="EMBL" id="CP097332">
    <property type="protein sequence ID" value="UQX87016.1"/>
    <property type="molecule type" value="Genomic_DNA"/>
</dbReference>
<dbReference type="InterPro" id="IPR013783">
    <property type="entry name" value="Ig-like_fold"/>
</dbReference>
<sequence>MSNSAQGSRHGVFARTARHSGRRSRRSAIAAVAVLASIVALLNAGPASAAVAATLSASAIAGNPTVTFTATVTGAGSGDTGYVCFGDEAANACDVSHVGSTAVDLTAASSAGGATLSHQYASEGIYSAVLFEVQAGAITASTPVSVTVTIDATAHLTSTVTGLTAVFDGTSSTASDSDTWWACFGDNSTCSATQPDLSGTLNGGSHPLASVSHTYAAPGTYPASLTVVGPSATTTAAAPTTVNFPHPTAVLSADSTSGSGSLPVTFDGSKSVVAAGDSWQFCYGDRAGCSATTSDDSGTISATSPTIALSTTAHNYTPGNYTATLWLTGAGTTTNATVAITVAKPIAGPDVTCTLASGVRTCDLFAKGNGSVVAGTGADRKTIPFWGFTTSDADKPVLGGPELVATEGERLAFTVHNELDPRAGTVSITVPDLIGSPDPNGVAPGSTGPSNPSSGPFTLTRPGTYIYEAGLTPGGARQVAMGMSGVLIVRPSVPTASNSARCAYDAAVNADCVTNKDPNNYFDREKLVVLNELDADFAADPFGTDTGNYHPTNYFLDGVAYDTSKTALDPSDLAFDPTINAVRFDAARGDTVLLRYADLGLREHAMNLLGVPQTETARDAHLLPGTQTHTTEFLNAGETSDAFVSIPGDAPKNAQYPIFDAGLHLNNGAAGGLGGMYGNLNVINGVTASDRGPVGTAATVTPTFSASTPNVDNGQIPTLAVTGTFSAQPTAAGATPTVASLQWALDGVPGTGGLWQHTTAAPDPAGASTASLSFTVSADLLTQLLGTEPDRVFGDHTVWLQALDSNGVAGPAIGASFALARRDAVISGLSIDPAVTNGNTQSAQGPVSSTSVTADSNDVAVAAGPSTLNVKSTAGFPADCTVFGDACQLTVGMTIASGPAAGDTEFGQFHYTGLTTTTFTGVTADPSVVTGNHVFRTGNTVALDVIPAGYIAVDGTATSSLPGWLISAAQACVVAAGTETAPVAADANKCATSAATVTNLPVDTPDSLLPIAGFINPPKLPNGVSDGARFWVMVRAQEGPDGTPCSVPGSCRWSPWLYSQSATAVDTATYQKLTVVKKGPETGIPTITPAVNNGFTAASGNLGLFDSFNVKATATSTWANIDLAEAFLDTTSHAPGTTVQDPVQCTSQTPDLPTGCVVYGRGAEMTPAGGKWNVSTTQASDAFLPLSALQSLPDGLVRVWVHARDIAGNWGPFSSTDLVLDKTPPTVDSFAGVTASTTTAGASQAPRQTGALQVTSTAGFPGAGSIVITGAAGGAKTYAYTSLTATQFLGVTGPAGSYAAGLAVTATTPSVVLRAHDVLVNGAASGLVGAEWFVGADPGEGHANPVTLATGSSGTFPGPANSAAIQSYTLSGLPHGSVHVRVVDAAGNWSAVSNGTV</sequence>
<proteinExistence type="predicted"/>
<reference evidence="4" key="1">
    <citation type="journal article" date="2018" name="Int. J. Syst. Evol. Microbiol.">
        <title>Jatrophihabitans telluris sp. nov., isolated from sediment soil of lava forest wetlands and the emended description of the genus Jatrophihabitans.</title>
        <authorList>
            <person name="Lee K.C."/>
            <person name="Suh M.K."/>
            <person name="Eom M.K."/>
            <person name="Kim K.K."/>
            <person name="Kim J.S."/>
            <person name="Kim D.S."/>
            <person name="Ko S.H."/>
            <person name="Shin Y.K."/>
            <person name="Lee J.S."/>
        </authorList>
    </citation>
    <scope>NUCLEOTIDE SEQUENCE</scope>
    <source>
        <strain evidence="4">N237</strain>
    </source>
</reference>
<keyword evidence="2" id="KW-0732">Signal</keyword>
<dbReference type="Gene3D" id="2.60.40.10">
    <property type="entry name" value="Immunoglobulins"/>
    <property type="match status" value="2"/>
</dbReference>
<dbReference type="RefSeq" id="WP_249769442.1">
    <property type="nucleotide sequence ID" value="NZ_CP097332.1"/>
</dbReference>
<dbReference type="Gene3D" id="2.60.40.420">
    <property type="entry name" value="Cupredoxins - blue copper proteins"/>
    <property type="match status" value="1"/>
</dbReference>
<dbReference type="SUPFAM" id="SSF49503">
    <property type="entry name" value="Cupredoxins"/>
    <property type="match status" value="1"/>
</dbReference>
<evidence type="ECO:0000313" key="5">
    <source>
        <dbReference type="Proteomes" id="UP001056336"/>
    </source>
</evidence>
<dbReference type="Proteomes" id="UP001056336">
    <property type="component" value="Chromosome"/>
</dbReference>
<dbReference type="InterPro" id="IPR022409">
    <property type="entry name" value="PKD/Chitinase_dom"/>
</dbReference>
<evidence type="ECO:0000256" key="1">
    <source>
        <dbReference type="SAM" id="MobiDB-lite"/>
    </source>
</evidence>
<organism evidence="4 5">
    <name type="scientific">Jatrophihabitans telluris</name>
    <dbReference type="NCBI Taxonomy" id="2038343"/>
    <lineage>
        <taxon>Bacteria</taxon>
        <taxon>Bacillati</taxon>
        <taxon>Actinomycetota</taxon>
        <taxon>Actinomycetes</taxon>
        <taxon>Jatrophihabitantales</taxon>
        <taxon>Jatrophihabitantaceae</taxon>
        <taxon>Jatrophihabitans</taxon>
    </lineage>
</organism>
<dbReference type="InterPro" id="IPR000601">
    <property type="entry name" value="PKD_dom"/>
</dbReference>
<dbReference type="PROSITE" id="PS50093">
    <property type="entry name" value="PKD"/>
    <property type="match status" value="1"/>
</dbReference>